<evidence type="ECO:0000256" key="9">
    <source>
        <dbReference type="PIRNR" id="PIRNR005096"/>
    </source>
</evidence>
<dbReference type="CDD" id="cd09019">
    <property type="entry name" value="galactose_mutarotase_like"/>
    <property type="match status" value="1"/>
</dbReference>
<evidence type="ECO:0000256" key="2">
    <source>
        <dbReference type="ARBA" id="ARBA00005028"/>
    </source>
</evidence>
<keyword evidence="7 9" id="KW-0413">Isomerase</keyword>
<dbReference type="GO" id="GO:0006006">
    <property type="term" value="P:glucose metabolic process"/>
    <property type="evidence" value="ECO:0007669"/>
    <property type="project" value="TreeGrafter"/>
</dbReference>
<reference evidence="13 14" key="1">
    <citation type="submission" date="2016-10" db="EMBL/GenBank/DDBJ databases">
        <authorList>
            <person name="de Groot N.N."/>
        </authorList>
    </citation>
    <scope>NUCLEOTIDE SEQUENCE [LARGE SCALE GENOMIC DNA]</scope>
    <source>
        <strain evidence="13 14">DSM 43941</strain>
    </source>
</reference>
<feature type="active site" description="Proton acceptor" evidence="10">
    <location>
        <position position="322"/>
    </location>
</feature>
<dbReference type="PANTHER" id="PTHR10091:SF0">
    <property type="entry name" value="GALACTOSE MUTAROTASE"/>
    <property type="match status" value="1"/>
</dbReference>
<evidence type="ECO:0000256" key="12">
    <source>
        <dbReference type="PIRSR" id="PIRSR005096-3"/>
    </source>
</evidence>
<dbReference type="EMBL" id="LT629758">
    <property type="protein sequence ID" value="SDS62053.1"/>
    <property type="molecule type" value="Genomic_DNA"/>
</dbReference>
<dbReference type="NCBIfam" id="NF008277">
    <property type="entry name" value="PRK11055.1"/>
    <property type="match status" value="1"/>
</dbReference>
<evidence type="ECO:0000256" key="10">
    <source>
        <dbReference type="PIRSR" id="PIRSR005096-1"/>
    </source>
</evidence>
<comment type="similarity">
    <text evidence="3 9">Belongs to the aldose epimerase family.</text>
</comment>
<organism evidence="13 14">
    <name type="scientific">Actinoplanes derwentensis</name>
    <dbReference type="NCBI Taxonomy" id="113562"/>
    <lineage>
        <taxon>Bacteria</taxon>
        <taxon>Bacillati</taxon>
        <taxon>Actinomycetota</taxon>
        <taxon>Actinomycetes</taxon>
        <taxon>Micromonosporales</taxon>
        <taxon>Micromonosporaceae</taxon>
        <taxon>Actinoplanes</taxon>
    </lineage>
</organism>
<dbReference type="EC" id="5.1.3.3" evidence="9"/>
<dbReference type="PANTHER" id="PTHR10091">
    <property type="entry name" value="ALDOSE-1-EPIMERASE"/>
    <property type="match status" value="1"/>
</dbReference>
<keyword evidence="5" id="KW-0963">Cytoplasm</keyword>
<dbReference type="InterPro" id="IPR047215">
    <property type="entry name" value="Galactose_mutarotase-like"/>
</dbReference>
<dbReference type="STRING" id="113562.SAMN04489716_1200"/>
<dbReference type="FunFam" id="2.70.98.10:FF:000003">
    <property type="entry name" value="Aldose 1-epimerase"/>
    <property type="match status" value="1"/>
</dbReference>
<name>A0A1H1TP49_9ACTN</name>
<dbReference type="UniPathway" id="UPA00242"/>
<gene>
    <name evidence="13" type="ORF">SAMN04489716_1200</name>
</gene>
<proteinExistence type="inferred from homology"/>
<evidence type="ECO:0000313" key="13">
    <source>
        <dbReference type="EMBL" id="SDS62053.1"/>
    </source>
</evidence>
<feature type="active site" description="Proton donor" evidence="10">
    <location>
        <position position="185"/>
    </location>
</feature>
<dbReference type="InterPro" id="IPR015443">
    <property type="entry name" value="Aldose_1-epimerase"/>
</dbReference>
<dbReference type="SUPFAM" id="SSF74650">
    <property type="entry name" value="Galactose mutarotase-like"/>
    <property type="match status" value="1"/>
</dbReference>
<feature type="binding site" evidence="12">
    <location>
        <begin position="185"/>
        <end position="187"/>
    </location>
    <ligand>
        <name>beta-D-galactose</name>
        <dbReference type="ChEBI" id="CHEBI:27667"/>
    </ligand>
</feature>
<comment type="subunit">
    <text evidence="4">Monomer.</text>
</comment>
<feature type="binding site" evidence="11">
    <location>
        <position position="257"/>
    </location>
    <ligand>
        <name>beta-D-galactose</name>
        <dbReference type="ChEBI" id="CHEBI:27667"/>
    </ligand>
</feature>
<dbReference type="Proteomes" id="UP000198688">
    <property type="component" value="Chromosome I"/>
</dbReference>
<dbReference type="GO" id="GO:0030246">
    <property type="term" value="F:carbohydrate binding"/>
    <property type="evidence" value="ECO:0007669"/>
    <property type="project" value="InterPro"/>
</dbReference>
<evidence type="ECO:0000256" key="8">
    <source>
        <dbReference type="ARBA" id="ARBA00023277"/>
    </source>
</evidence>
<evidence type="ECO:0000256" key="1">
    <source>
        <dbReference type="ARBA" id="ARBA00004496"/>
    </source>
</evidence>
<comment type="subcellular location">
    <subcellularLocation>
        <location evidence="1">Cytoplasm</location>
    </subcellularLocation>
</comment>
<dbReference type="GO" id="GO:0033499">
    <property type="term" value="P:galactose catabolic process via UDP-galactose, Leloir pathway"/>
    <property type="evidence" value="ECO:0007669"/>
    <property type="project" value="TreeGrafter"/>
</dbReference>
<evidence type="ECO:0000313" key="14">
    <source>
        <dbReference type="Proteomes" id="UP000198688"/>
    </source>
</evidence>
<protein>
    <recommendedName>
        <fullName evidence="9">Aldose 1-epimerase</fullName>
        <ecNumber evidence="9">5.1.3.3</ecNumber>
    </recommendedName>
</protein>
<dbReference type="Pfam" id="PF01263">
    <property type="entry name" value="Aldose_epim"/>
    <property type="match status" value="1"/>
</dbReference>
<evidence type="ECO:0000256" key="7">
    <source>
        <dbReference type="ARBA" id="ARBA00023235"/>
    </source>
</evidence>
<dbReference type="GO" id="GO:0004034">
    <property type="term" value="F:aldose 1-epimerase activity"/>
    <property type="evidence" value="ECO:0007669"/>
    <property type="project" value="UniProtKB-EC"/>
</dbReference>
<dbReference type="PIRSF" id="PIRSF005096">
    <property type="entry name" value="GALM"/>
    <property type="match status" value="1"/>
</dbReference>
<comment type="catalytic activity">
    <reaction evidence="9">
        <text>alpha-D-glucose = beta-D-glucose</text>
        <dbReference type="Rhea" id="RHEA:10264"/>
        <dbReference type="ChEBI" id="CHEBI:15903"/>
        <dbReference type="ChEBI" id="CHEBI:17925"/>
        <dbReference type="EC" id="5.1.3.3"/>
    </reaction>
</comment>
<keyword evidence="6" id="KW-0597">Phosphoprotein</keyword>
<dbReference type="InterPro" id="IPR011013">
    <property type="entry name" value="Gal_mutarotase_sf_dom"/>
</dbReference>
<feature type="binding site" evidence="12">
    <location>
        <begin position="89"/>
        <end position="90"/>
    </location>
    <ligand>
        <name>beta-D-galactose</name>
        <dbReference type="ChEBI" id="CHEBI:27667"/>
    </ligand>
</feature>
<dbReference type="AlphaFoldDB" id="A0A1H1TP49"/>
<evidence type="ECO:0000256" key="3">
    <source>
        <dbReference type="ARBA" id="ARBA00006206"/>
    </source>
</evidence>
<dbReference type="Gene3D" id="2.70.98.10">
    <property type="match status" value="1"/>
</dbReference>
<keyword evidence="8 9" id="KW-0119">Carbohydrate metabolism</keyword>
<accession>A0A1H1TP49</accession>
<evidence type="ECO:0000256" key="4">
    <source>
        <dbReference type="ARBA" id="ARBA00011245"/>
    </source>
</evidence>
<evidence type="ECO:0000256" key="5">
    <source>
        <dbReference type="ARBA" id="ARBA00022490"/>
    </source>
</evidence>
<keyword evidence="14" id="KW-1185">Reference proteome</keyword>
<evidence type="ECO:0000256" key="6">
    <source>
        <dbReference type="ARBA" id="ARBA00022553"/>
    </source>
</evidence>
<dbReference type="InterPro" id="IPR014718">
    <property type="entry name" value="GH-type_carb-bd"/>
</dbReference>
<evidence type="ECO:0000256" key="11">
    <source>
        <dbReference type="PIRSR" id="PIRSR005096-2"/>
    </source>
</evidence>
<sequence length="358" mass="38487">MPDMTRIDSTPFGTLTDGTGIEKWTLTNANGVAASILTWGATIQSVLVPDRDGNVANVTLGFADLGGYTDPAYLAGNPFLGSTVGRYANRIGGGSFTLDGETYKLSQNEGQTTLHGGSHGFDQRVWSATEVEDGVRMSYTAADGEQGFPGTLAVSVTFTLTEQNALRLDYQATTDRATVVALTNHAYWNLSGEGSGTIENHLLYIDASHYTPVDATLIPTGVLESLDGTPFDFRTPHPIGARIRDEHPQLTTGRGYDHNYVLTDGSTKLSVAAVVDDPASGRRLTIETTEPGLQFYAGNFLDGKIRGTSGRQYRQGDAFALETQHFPDSPNQPDFPSTTLLPGETYRSTTTHTFTLSD</sequence>
<comment type="pathway">
    <text evidence="2 9">Carbohydrate metabolism; hexose metabolism.</text>
</comment>
<dbReference type="GO" id="GO:0005737">
    <property type="term" value="C:cytoplasm"/>
    <property type="evidence" value="ECO:0007669"/>
    <property type="project" value="UniProtKB-SubCell"/>
</dbReference>
<dbReference type="InterPro" id="IPR008183">
    <property type="entry name" value="Aldose_1/G6P_1-epimerase"/>
</dbReference>